<dbReference type="RefSeq" id="WP_131924128.1">
    <property type="nucleotide sequence ID" value="NZ_SMAG01000003.1"/>
</dbReference>
<comment type="caution">
    <text evidence="1">The sequence shown here is derived from an EMBL/GenBank/DDBJ whole genome shotgun (WGS) entry which is preliminary data.</text>
</comment>
<dbReference type="Pfam" id="PF10676">
    <property type="entry name" value="gerPA"/>
    <property type="match status" value="1"/>
</dbReference>
<gene>
    <name evidence="1" type="ORF">EDD58_103158</name>
</gene>
<keyword evidence="2" id="KW-1185">Reference proteome</keyword>
<organism evidence="1 2">
    <name type="scientific">Hazenella coriacea</name>
    <dbReference type="NCBI Taxonomy" id="1179467"/>
    <lineage>
        <taxon>Bacteria</taxon>
        <taxon>Bacillati</taxon>
        <taxon>Bacillota</taxon>
        <taxon>Bacilli</taxon>
        <taxon>Bacillales</taxon>
        <taxon>Thermoactinomycetaceae</taxon>
        <taxon>Hazenella</taxon>
    </lineage>
</organism>
<dbReference type="EMBL" id="SMAG01000003">
    <property type="protein sequence ID" value="TCS94740.1"/>
    <property type="molecule type" value="Genomic_DNA"/>
</dbReference>
<dbReference type="AlphaFoldDB" id="A0A4R3L740"/>
<evidence type="ECO:0000313" key="1">
    <source>
        <dbReference type="EMBL" id="TCS94740.1"/>
    </source>
</evidence>
<evidence type="ECO:0000313" key="2">
    <source>
        <dbReference type="Proteomes" id="UP000294937"/>
    </source>
</evidence>
<dbReference type="OrthoDB" id="2691926at2"/>
<name>A0A4R3L740_9BACL</name>
<dbReference type="Proteomes" id="UP000294937">
    <property type="component" value="Unassembled WGS sequence"/>
</dbReference>
<dbReference type="InterPro" id="IPR019618">
    <property type="entry name" value="Spore_germination_GerPA"/>
</dbReference>
<reference evidence="1 2" key="1">
    <citation type="submission" date="2019-03" db="EMBL/GenBank/DDBJ databases">
        <title>Genomic Encyclopedia of Type Strains, Phase IV (KMG-IV): sequencing the most valuable type-strain genomes for metagenomic binning, comparative biology and taxonomic classification.</title>
        <authorList>
            <person name="Goeker M."/>
        </authorList>
    </citation>
    <scope>NUCLEOTIDE SEQUENCE [LARGE SCALE GENOMIC DNA]</scope>
    <source>
        <strain evidence="1 2">DSM 45707</strain>
    </source>
</reference>
<sequence length="74" mass="7721">MTGVVNNIFNTQFNLVATASNVNLGDAVNIKPTFDRKLVGSSFPVGCGSVNLNASVNDYFDADGIDSPVIGTLL</sequence>
<proteinExistence type="predicted"/>
<protein>
    <submittedName>
        <fullName evidence="1">Spore germination protein GerPA/GerPF</fullName>
    </submittedName>
</protein>
<accession>A0A4R3L740</accession>